<feature type="compositionally biased region" description="Pro residues" evidence="1">
    <location>
        <begin position="36"/>
        <end position="48"/>
    </location>
</feature>
<evidence type="ECO:0000256" key="1">
    <source>
        <dbReference type="SAM" id="MobiDB-lite"/>
    </source>
</evidence>
<comment type="caution">
    <text evidence="2">The sequence shown here is derived from an EMBL/GenBank/DDBJ whole genome shotgun (WGS) entry which is preliminary data.</text>
</comment>
<accession>A0A4R4X4Y9</accession>
<reference evidence="2 3" key="1">
    <citation type="submission" date="2019-02" db="EMBL/GenBank/DDBJ databases">
        <title>Draft genome sequences of novel Actinobacteria.</title>
        <authorList>
            <person name="Sahin N."/>
            <person name="Ay H."/>
            <person name="Saygin H."/>
        </authorList>
    </citation>
    <scope>NUCLEOTIDE SEQUENCE [LARGE SCALE GENOMIC DNA]</scope>
    <source>
        <strain evidence="2 3">16K104</strain>
    </source>
</reference>
<dbReference type="AlphaFoldDB" id="A0A4R4X4Y9"/>
<name>A0A4R4X4Y9_9ACTN</name>
<organism evidence="2 3">
    <name type="scientific">Kribbella turkmenica</name>
    <dbReference type="NCBI Taxonomy" id="2530375"/>
    <lineage>
        <taxon>Bacteria</taxon>
        <taxon>Bacillati</taxon>
        <taxon>Actinomycetota</taxon>
        <taxon>Actinomycetes</taxon>
        <taxon>Propionibacteriales</taxon>
        <taxon>Kribbellaceae</taxon>
        <taxon>Kribbella</taxon>
    </lineage>
</organism>
<keyword evidence="3" id="KW-1185">Reference proteome</keyword>
<protein>
    <submittedName>
        <fullName evidence="2">Uncharacterized protein</fullName>
    </submittedName>
</protein>
<gene>
    <name evidence="2" type="ORF">E1218_15010</name>
</gene>
<proteinExistence type="predicted"/>
<dbReference type="Proteomes" id="UP000295172">
    <property type="component" value="Unassembled WGS sequence"/>
</dbReference>
<dbReference type="OrthoDB" id="3817902at2"/>
<feature type="region of interest" description="Disordered" evidence="1">
    <location>
        <begin position="28"/>
        <end position="65"/>
    </location>
</feature>
<dbReference type="EMBL" id="SMKR01000056">
    <property type="protein sequence ID" value="TDD25400.1"/>
    <property type="molecule type" value="Genomic_DNA"/>
</dbReference>
<evidence type="ECO:0000313" key="3">
    <source>
        <dbReference type="Proteomes" id="UP000295172"/>
    </source>
</evidence>
<sequence length="230" mass="24748">MALGGAGGYGLGLLTAVDSSAVAAGTAAPLGTVRPKPAPSSTPAPSLPPREVVPDNSPPLEADDLRYKTRSFTVKDVYESQVSARVPANWGMTQPDPPRTARYTDPTSKRWLRIEAGFTIQRPPAASMQARIDQLDRLPKDQMVTYVSSTVEGKYATLAYTYVPPASLAPVPTLRYVVVRWVADDSGLCAVEMSSTGLPQDEQALLAILDKASETVVRRDRPLDAERQPN</sequence>
<dbReference type="RefSeq" id="WP_132320457.1">
    <property type="nucleotide sequence ID" value="NZ_SMKR01000056.1"/>
</dbReference>
<evidence type="ECO:0000313" key="2">
    <source>
        <dbReference type="EMBL" id="TDD25400.1"/>
    </source>
</evidence>